<reference evidence="1 2" key="1">
    <citation type="journal article" date="2022" name="bioRxiv">
        <title>The genome of the oomycete Peronosclerospora sorghi, a cosmopolitan pathogen of maize and sorghum, is inflated with dispersed pseudogenes.</title>
        <authorList>
            <person name="Fletcher K."/>
            <person name="Martin F."/>
            <person name="Isakeit T."/>
            <person name="Cavanaugh K."/>
            <person name="Magill C."/>
            <person name="Michelmore R."/>
        </authorList>
    </citation>
    <scope>NUCLEOTIDE SEQUENCE [LARGE SCALE GENOMIC DNA]</scope>
    <source>
        <strain evidence="1">P6</strain>
    </source>
</reference>
<organism evidence="1 2">
    <name type="scientific">Peronosclerospora sorghi</name>
    <dbReference type="NCBI Taxonomy" id="230839"/>
    <lineage>
        <taxon>Eukaryota</taxon>
        <taxon>Sar</taxon>
        <taxon>Stramenopiles</taxon>
        <taxon>Oomycota</taxon>
        <taxon>Peronosporomycetes</taxon>
        <taxon>Peronosporales</taxon>
        <taxon>Peronosporaceae</taxon>
        <taxon>Peronosclerospora</taxon>
    </lineage>
</organism>
<proteinExistence type="predicted"/>
<keyword evidence="2" id="KW-1185">Reference proteome</keyword>
<dbReference type="EMBL" id="CM047581">
    <property type="protein sequence ID" value="KAI9916466.1"/>
    <property type="molecule type" value="Genomic_DNA"/>
</dbReference>
<dbReference type="Proteomes" id="UP001163321">
    <property type="component" value="Chromosome 2"/>
</dbReference>
<comment type="caution">
    <text evidence="1">The sequence shown here is derived from an EMBL/GenBank/DDBJ whole genome shotgun (WGS) entry which is preliminary data.</text>
</comment>
<name>A0ACC0WDU5_9STRA</name>
<sequence length="129" mass="14529">MTLHPTKYTDLLKKKLQEHKTPVYLINTGWTGGVYSVGKRMKLPFTRKFVGAVLDGSITEASYVKYPLFGFEIPTTVKGVPSEILNPRNAWSDKAAFDQTALELAKSFKENFKQFILPENELSIFGPTV</sequence>
<accession>A0ACC0WDU5</accession>
<gene>
    <name evidence="1" type="ORF">PsorP6_017165</name>
</gene>
<protein>
    <submittedName>
        <fullName evidence="1">Uncharacterized protein</fullName>
    </submittedName>
</protein>
<evidence type="ECO:0000313" key="1">
    <source>
        <dbReference type="EMBL" id="KAI9916466.1"/>
    </source>
</evidence>
<evidence type="ECO:0000313" key="2">
    <source>
        <dbReference type="Proteomes" id="UP001163321"/>
    </source>
</evidence>